<evidence type="ECO:0000313" key="5">
    <source>
        <dbReference type="Proteomes" id="UP000002549"/>
    </source>
</evidence>
<dbReference type="OrthoDB" id="5706at10239"/>
<sequence>MQDEIRLDYESRSEEDLPTCGLDIYSAHESTEILMASWSFNGGRVQQWEIRDGKFPAEVREALEDPNVIKRAWNAQFERVMTRRVLKINTPYKNWRCTMARAYMLSFAGNLEMVGGQLGLPQDKVKLATGKKLINLFSKPQRITKKNPHKWLDWQTNPFEWDDFLIYNQQDVIAEAAIDEWLAPYPTLDEEWELYELDQLINDRGVPVDLDFCNSATAMADRRKLELVRQMRAITGLENPNSPQQLKPWVKARGYRFDDLGKDTVKKVLAEHKDEPVLTGRCDEVLKMRMQSARTSVGKYKKFVSLVGPGRRLRFPLQFGGAQRTQRWAGRGVQVHNLGRTPKALEPDGDNDWALCTVTNAIRAGDYDLLGLMMKEPMDGLAGCVRSAIYAPEGYEFVTCDLSSIETVVIAWLADCQPLLNVFREGRCAYREFATRLYGVEYPEVTSQMRTMSKPAVLGAGYRLGGGDLSHEGKRTGLWGYAENMGIDMSRQEAHDSVKMYREAYPEVPQLWKDLEAAIIRTIKTKAVTRVRYVSFEIVGEFLVAILPSGRRMYYHRPRIEKKKFQKKNWKTGELLWNEDGSPQTYEKIGFSYMGFNQDIKKWLRQDSHGGKMTENLVQAIAREILKYGLFNAHKKGLNIVLHVHDEIVTLRKIGDASKGLHVLKECMTAKRKWYEEMPVGAAGWSAAFYRKD</sequence>
<dbReference type="SMART" id="SM00482">
    <property type="entry name" value="POLAc"/>
    <property type="match status" value="1"/>
</dbReference>
<evidence type="ECO:0000256" key="1">
    <source>
        <dbReference type="ARBA" id="ARBA00022705"/>
    </source>
</evidence>
<dbReference type="GO" id="GO:0006261">
    <property type="term" value="P:DNA-templated DNA replication"/>
    <property type="evidence" value="ECO:0007669"/>
    <property type="project" value="InterPro"/>
</dbReference>
<reference evidence="4" key="1">
    <citation type="submission" date="2006-02" db="EMBL/GenBank/DDBJ databases">
        <title>Complete nucleotide sequence of BcepNazgul, a novel soil phage of Burkholderia cepacia genomovar VII.</title>
        <authorList>
            <person name="Summer E.J."/>
            <person name="Peek M.L."/>
            <person name="Haliburton J.R."/>
            <person name="Hall E."/>
            <person name="Heusinkveld K."/>
            <person name="Simser J."/>
            <person name="No E.G."/>
            <person name="Gonzalez C.F."/>
            <person name="Young R.F."/>
        </authorList>
    </citation>
    <scope>NUCLEOTIDE SEQUENCE [LARGE SCALE GENOMIC DNA]</scope>
</reference>
<dbReference type="InterPro" id="IPR001098">
    <property type="entry name" value="DNA-dir_DNA_pol_A_palm_dom"/>
</dbReference>
<gene>
    <name evidence="4" type="ORF">Nazgul68</name>
</gene>
<dbReference type="GO" id="GO:0039693">
    <property type="term" value="P:viral DNA genome replication"/>
    <property type="evidence" value="ECO:0007669"/>
    <property type="project" value="UniProtKB-KW"/>
</dbReference>
<feature type="domain" description="DNA-directed DNA polymerase family A palm" evidence="3">
    <location>
        <begin position="385"/>
        <end position="656"/>
    </location>
</feature>
<proteinExistence type="predicted"/>
<dbReference type="GO" id="GO:0003887">
    <property type="term" value="F:DNA-directed DNA polymerase activity"/>
    <property type="evidence" value="ECO:0007669"/>
    <property type="project" value="InterPro"/>
</dbReference>
<dbReference type="RefSeq" id="NP_919002.1">
    <property type="nucleotide sequence ID" value="NC_005091.2"/>
</dbReference>
<dbReference type="Proteomes" id="UP000002549">
    <property type="component" value="Segment"/>
</dbReference>
<dbReference type="PANTHER" id="PTHR10133">
    <property type="entry name" value="DNA POLYMERASE I"/>
    <property type="match status" value="1"/>
</dbReference>
<dbReference type="GO" id="GO:0006302">
    <property type="term" value="P:double-strand break repair"/>
    <property type="evidence" value="ECO:0007669"/>
    <property type="project" value="TreeGrafter"/>
</dbReference>
<dbReference type="Pfam" id="PF00476">
    <property type="entry name" value="DNA_pol_A"/>
    <property type="match status" value="1"/>
</dbReference>
<keyword evidence="1" id="KW-0235">DNA replication</keyword>
<dbReference type="InterPro" id="IPR043502">
    <property type="entry name" value="DNA/RNA_pol_sf"/>
</dbReference>
<evidence type="ECO:0000259" key="3">
    <source>
        <dbReference type="SMART" id="SM00482"/>
    </source>
</evidence>
<dbReference type="GeneID" id="2559588"/>
<organism evidence="4 5">
    <name type="scientific">Burkholderia phage BcepNazgul</name>
    <dbReference type="NCBI Taxonomy" id="242861"/>
    <lineage>
        <taxon>Viruses</taxon>
        <taxon>Duplodnaviria</taxon>
        <taxon>Heunggongvirae</taxon>
        <taxon>Uroviricota</taxon>
        <taxon>Caudoviricetes</taxon>
        <taxon>Casjensviridae</taxon>
        <taxon>Nazgulvirus</taxon>
        <taxon>Nazgulvirus bcepnazgul</taxon>
        <taxon>Burkholderia virus BcepNazgul</taxon>
    </lineage>
</organism>
<dbReference type="KEGG" id="vg:2559588"/>
<dbReference type="GO" id="GO:0003677">
    <property type="term" value="F:DNA binding"/>
    <property type="evidence" value="ECO:0007669"/>
    <property type="project" value="InterPro"/>
</dbReference>
<dbReference type="Gene3D" id="3.30.70.370">
    <property type="match status" value="1"/>
</dbReference>
<dbReference type="InterPro" id="IPR002298">
    <property type="entry name" value="DNA_polymerase_A"/>
</dbReference>
<accession>Q6UYH2</accession>
<name>Q6UYH2_9CAUD</name>
<protein>
    <submittedName>
        <fullName evidence="4">DNA polymerase I</fullName>
    </submittedName>
</protein>
<dbReference type="Gene3D" id="1.10.150.20">
    <property type="entry name" value="5' to 3' exonuclease, C-terminal subdomain"/>
    <property type="match status" value="1"/>
</dbReference>
<dbReference type="SUPFAM" id="SSF56672">
    <property type="entry name" value="DNA/RNA polymerases"/>
    <property type="match status" value="1"/>
</dbReference>
<keyword evidence="2" id="KW-1194">Viral DNA replication</keyword>
<dbReference type="EMBL" id="AY357582">
    <property type="protein sequence ID" value="AAQ63369.1"/>
    <property type="molecule type" value="Genomic_DNA"/>
</dbReference>
<evidence type="ECO:0000313" key="4">
    <source>
        <dbReference type="EMBL" id="AAQ63369.1"/>
    </source>
</evidence>
<evidence type="ECO:0000256" key="2">
    <source>
        <dbReference type="ARBA" id="ARBA00023109"/>
    </source>
</evidence>
<dbReference type="PANTHER" id="PTHR10133:SF27">
    <property type="entry name" value="DNA POLYMERASE NU"/>
    <property type="match status" value="1"/>
</dbReference>
<keyword evidence="5" id="KW-1185">Reference proteome</keyword>